<dbReference type="GO" id="GO:0031201">
    <property type="term" value="C:SNARE complex"/>
    <property type="evidence" value="ECO:0007669"/>
    <property type="project" value="InterPro"/>
</dbReference>
<proteinExistence type="inferred from homology"/>
<dbReference type="CDD" id="cd15861">
    <property type="entry name" value="SNARE_SNAP25N_23N_29N_SEC9N"/>
    <property type="match status" value="1"/>
</dbReference>
<feature type="compositionally biased region" description="Basic and acidic residues" evidence="7">
    <location>
        <begin position="88"/>
        <end position="98"/>
    </location>
</feature>
<evidence type="ECO:0000256" key="7">
    <source>
        <dbReference type="SAM" id="MobiDB-lite"/>
    </source>
</evidence>
<name>M7Z5X9_TRIUA</name>
<feature type="region of interest" description="Disordered" evidence="7">
    <location>
        <begin position="272"/>
        <end position="322"/>
    </location>
</feature>
<dbReference type="eggNOG" id="KOG3065">
    <property type="taxonomic scope" value="Eukaryota"/>
</dbReference>
<evidence type="ECO:0000256" key="3">
    <source>
        <dbReference type="ARBA" id="ARBA00022448"/>
    </source>
</evidence>
<dbReference type="OMA" id="FSMTWKP"/>
<dbReference type="EMBL" id="KD255583">
    <property type="protein sequence ID" value="EMS47805.1"/>
    <property type="molecule type" value="Genomic_DNA"/>
</dbReference>
<sequence>MPACDEEGGSTASVAARDGDGESSAASDGEGGDSARVVAREKKEVRLALLLVVGMGEVGLASLLMAGREGHCSQQRREPSKGENPVGGDRRGRGRAEKEIGRFRFPQALKIQTMNLPLVYNSVELLLLLYFHFDNKMPVARGAKKPGPVDSDSDDDGLISKKPTKSSTYSVPTGNKKQYKDGFKDSGGLENQSVEELENYAAYKAEETTDTLNGCLRIAENIKEDAANTMITLQKQGEQISRTHEKAVEIDQDLAKGEGLLNSLGGFFSKPWKPKKTKKIKGPVSRDDSFKKKTSRMEQRDKLGLSPRGKGNTREYGDATNAMDKVQLEKKKQDDALDDLSGVLGQLQGMAVDMGSELDRQNKALDDMHGDVEELNSRVKQANQRARKILAD</sequence>
<dbReference type="InterPro" id="IPR000727">
    <property type="entry name" value="T_SNARE_dom"/>
</dbReference>
<keyword evidence="6" id="KW-0175">Coiled coil</keyword>
<dbReference type="PROSITE" id="PS50192">
    <property type="entry name" value="T_SNARE"/>
    <property type="match status" value="1"/>
</dbReference>
<protein>
    <submittedName>
        <fullName evidence="8">SNAP25 homologous protein SNAP33</fullName>
    </submittedName>
</protein>
<comment type="similarity">
    <text evidence="2">Belongs to the SNAP-25 family.</text>
</comment>
<feature type="region of interest" description="Disordered" evidence="7">
    <location>
        <begin position="141"/>
        <end position="188"/>
    </location>
</feature>
<evidence type="ECO:0000256" key="2">
    <source>
        <dbReference type="ARBA" id="ARBA00009480"/>
    </source>
</evidence>
<keyword evidence="4" id="KW-0653">Protein transport</keyword>
<keyword evidence="3" id="KW-0813">Transport</keyword>
<dbReference type="GO" id="GO:0016192">
    <property type="term" value="P:vesicle-mediated transport"/>
    <property type="evidence" value="ECO:0007669"/>
    <property type="project" value="UniProtKB-ARBA"/>
</dbReference>
<dbReference type="FunFam" id="1.20.5.110:FF:000031">
    <property type="entry name" value="SNAP25 homologous protein SNAP33"/>
    <property type="match status" value="1"/>
</dbReference>
<dbReference type="STRING" id="4572.M7Z5X9"/>
<evidence type="ECO:0000256" key="6">
    <source>
        <dbReference type="SAM" id="Coils"/>
    </source>
</evidence>
<evidence type="ECO:0000256" key="1">
    <source>
        <dbReference type="ARBA" id="ARBA00004370"/>
    </source>
</evidence>
<dbReference type="FunFam" id="1.20.5.110:FF:000040">
    <property type="entry name" value="SNAP25 homologous protein SNAP33"/>
    <property type="match status" value="1"/>
</dbReference>
<dbReference type="AlphaFoldDB" id="M7Z5X9"/>
<feature type="region of interest" description="Disordered" evidence="7">
    <location>
        <begin position="71"/>
        <end position="98"/>
    </location>
</feature>
<dbReference type="InterPro" id="IPR044766">
    <property type="entry name" value="NPSN/SNAP25-like_N_SNARE"/>
</dbReference>
<feature type="compositionally biased region" description="Basic and acidic residues" evidence="7">
    <location>
        <begin position="284"/>
        <end position="303"/>
    </location>
</feature>
<dbReference type="SMART" id="SM00397">
    <property type="entry name" value="t_SNARE"/>
    <property type="match status" value="2"/>
</dbReference>
<evidence type="ECO:0000313" key="8">
    <source>
        <dbReference type="EMBL" id="EMS47805.1"/>
    </source>
</evidence>
<dbReference type="Gene3D" id="1.20.5.110">
    <property type="match status" value="2"/>
</dbReference>
<evidence type="ECO:0000256" key="5">
    <source>
        <dbReference type="ARBA" id="ARBA00023136"/>
    </source>
</evidence>
<feature type="compositionally biased region" description="Basic and acidic residues" evidence="7">
    <location>
        <begin position="71"/>
        <end position="81"/>
    </location>
</feature>
<dbReference type="CDD" id="cd15841">
    <property type="entry name" value="SNARE_Qc"/>
    <property type="match status" value="1"/>
</dbReference>
<feature type="compositionally biased region" description="Basic residues" evidence="7">
    <location>
        <begin position="272"/>
        <end position="281"/>
    </location>
</feature>
<comment type="subcellular location">
    <subcellularLocation>
        <location evidence="1">Membrane</location>
    </subcellularLocation>
</comment>
<organism evidence="8">
    <name type="scientific">Triticum urartu</name>
    <name type="common">Red wild einkorn</name>
    <name type="synonym">Crithodium urartu</name>
    <dbReference type="NCBI Taxonomy" id="4572"/>
    <lineage>
        <taxon>Eukaryota</taxon>
        <taxon>Viridiplantae</taxon>
        <taxon>Streptophyta</taxon>
        <taxon>Embryophyta</taxon>
        <taxon>Tracheophyta</taxon>
        <taxon>Spermatophyta</taxon>
        <taxon>Magnoliopsida</taxon>
        <taxon>Liliopsida</taxon>
        <taxon>Poales</taxon>
        <taxon>Poaceae</taxon>
        <taxon>BOP clade</taxon>
        <taxon>Pooideae</taxon>
        <taxon>Triticodae</taxon>
        <taxon>Triticeae</taxon>
        <taxon>Triticinae</taxon>
        <taxon>Triticum</taxon>
    </lineage>
</organism>
<keyword evidence="5" id="KW-0472">Membrane</keyword>
<dbReference type="GO" id="GO:0015031">
    <property type="term" value="P:protein transport"/>
    <property type="evidence" value="ECO:0007669"/>
    <property type="project" value="UniProtKB-KW"/>
</dbReference>
<dbReference type="SUPFAM" id="SSF58038">
    <property type="entry name" value="SNARE fusion complex"/>
    <property type="match status" value="2"/>
</dbReference>
<feature type="region of interest" description="Disordered" evidence="7">
    <location>
        <begin position="1"/>
        <end position="37"/>
    </location>
</feature>
<dbReference type="GO" id="GO:0005484">
    <property type="term" value="F:SNAP receptor activity"/>
    <property type="evidence" value="ECO:0007669"/>
    <property type="project" value="InterPro"/>
</dbReference>
<feature type="compositionally biased region" description="Polar residues" evidence="7">
    <location>
        <begin position="165"/>
        <end position="176"/>
    </location>
</feature>
<gene>
    <name evidence="8" type="ORF">TRIUR3_28074</name>
</gene>
<accession>M7Z5X9</accession>
<dbReference type="PANTHER" id="PTHR19305">
    <property type="entry name" value="SYNAPTOSOMAL ASSOCIATED PROTEIN"/>
    <property type="match status" value="1"/>
</dbReference>
<reference evidence="8" key="1">
    <citation type="journal article" date="2013" name="Nature">
        <title>Draft genome of the wheat A-genome progenitor Triticum urartu.</title>
        <authorList>
            <person name="Ling H.Q."/>
            <person name="Zhao S."/>
            <person name="Liu D."/>
            <person name="Wang J."/>
            <person name="Sun H."/>
            <person name="Zhang C."/>
            <person name="Fan H."/>
            <person name="Li D."/>
            <person name="Dong L."/>
            <person name="Tao Y."/>
            <person name="Gao C."/>
            <person name="Wu H."/>
            <person name="Li Y."/>
            <person name="Cui Y."/>
            <person name="Guo X."/>
            <person name="Zheng S."/>
            <person name="Wang B."/>
            <person name="Yu K."/>
            <person name="Liang Q."/>
            <person name="Yang W."/>
            <person name="Lou X."/>
            <person name="Chen J."/>
            <person name="Feng M."/>
            <person name="Jian J."/>
            <person name="Zhang X."/>
            <person name="Luo G."/>
            <person name="Jiang Y."/>
            <person name="Liu J."/>
            <person name="Wang Z."/>
            <person name="Sha Y."/>
            <person name="Zhang B."/>
            <person name="Wu H."/>
            <person name="Tang D."/>
            <person name="Shen Q."/>
            <person name="Xue P."/>
            <person name="Zou S."/>
            <person name="Wang X."/>
            <person name="Liu X."/>
            <person name="Wang F."/>
            <person name="Yang Y."/>
            <person name="An X."/>
            <person name="Dong Z."/>
            <person name="Zhang K."/>
            <person name="Zhang X."/>
            <person name="Luo M.C."/>
            <person name="Dvorak J."/>
            <person name="Tong Y."/>
            <person name="Wang J."/>
            <person name="Yang H."/>
            <person name="Li Z."/>
            <person name="Wang D."/>
            <person name="Zhang A."/>
            <person name="Wang J."/>
        </authorList>
    </citation>
    <scope>NUCLEOTIDE SEQUENCE</scope>
</reference>
<dbReference type="GO" id="GO:0005886">
    <property type="term" value="C:plasma membrane"/>
    <property type="evidence" value="ECO:0007669"/>
    <property type="project" value="TreeGrafter"/>
</dbReference>
<evidence type="ECO:0000256" key="4">
    <source>
        <dbReference type="ARBA" id="ARBA00022927"/>
    </source>
</evidence>
<dbReference type="PANTHER" id="PTHR19305:SF34">
    <property type="entry name" value="OS02G0529500 PROTEIN"/>
    <property type="match status" value="1"/>
</dbReference>
<feature type="coiled-coil region" evidence="6">
    <location>
        <begin position="358"/>
        <end position="392"/>
    </location>
</feature>